<dbReference type="EMBL" id="JACHZG010000001">
    <property type="protein sequence ID" value="MBB3327913.1"/>
    <property type="molecule type" value="Genomic_DNA"/>
</dbReference>
<dbReference type="PANTHER" id="PTHR43818:SF11">
    <property type="entry name" value="BCDNA.GH03377"/>
    <property type="match status" value="1"/>
</dbReference>
<dbReference type="Pfam" id="PF22725">
    <property type="entry name" value="GFO_IDH_MocA_C3"/>
    <property type="match status" value="1"/>
</dbReference>
<dbReference type="Gene3D" id="3.30.360.10">
    <property type="entry name" value="Dihydrodipicolinate Reductase, domain 2"/>
    <property type="match status" value="1"/>
</dbReference>
<dbReference type="PANTHER" id="PTHR43818">
    <property type="entry name" value="BCDNA.GH03377"/>
    <property type="match status" value="1"/>
</dbReference>
<sequence>MRLGVVGVSPLATVRVDALLATGSVELVAVAARRQERAAAFAERYPGAQGGTVDDLFARDDLDAVLVALPHRVQDEVVLRCLDAGLDVLIGGPLASTLAAGQRVVDGQRAAGVVVEAGYEARYKSVWRRVAELLGENAVGELVSVRSNAGYEQQERGWHYEQEASGGMLVTHLTYAFLDPLRWLLGEPVIKGAIGNVKRVLDPGGVRPETVMVLAEFPGRVVAAMTASYVKPSDLDDWDLLLVGTDGALEIHPGDQDGGRLRLSRRGAEAAVETFPADGFLRQAAAFVGAVEERRGRTTSTAGPLLSPPADAVLDLALCAEIDAAWDDRGPES</sequence>
<evidence type="ECO:0000259" key="2">
    <source>
        <dbReference type="Pfam" id="PF01408"/>
    </source>
</evidence>
<comment type="caution">
    <text evidence="4">The sequence shown here is derived from an EMBL/GenBank/DDBJ whole genome shotgun (WGS) entry which is preliminary data.</text>
</comment>
<dbReference type="Gene3D" id="3.40.50.720">
    <property type="entry name" value="NAD(P)-binding Rossmann-like Domain"/>
    <property type="match status" value="1"/>
</dbReference>
<evidence type="ECO:0000256" key="1">
    <source>
        <dbReference type="ARBA" id="ARBA00023002"/>
    </source>
</evidence>
<evidence type="ECO:0000313" key="4">
    <source>
        <dbReference type="EMBL" id="MBB3327913.1"/>
    </source>
</evidence>
<reference evidence="4 5" key="1">
    <citation type="submission" date="2020-08" db="EMBL/GenBank/DDBJ databases">
        <title>Sequencing the genomes of 1000 actinobacteria strains.</title>
        <authorList>
            <person name="Klenk H.-P."/>
        </authorList>
    </citation>
    <scope>NUCLEOTIDE SEQUENCE [LARGE SCALE GENOMIC DNA]</scope>
    <source>
        <strain evidence="4 5">DSM 11053</strain>
    </source>
</reference>
<dbReference type="AlphaFoldDB" id="A0A7W5JX40"/>
<keyword evidence="5" id="KW-1185">Reference proteome</keyword>
<dbReference type="InterPro" id="IPR055170">
    <property type="entry name" value="GFO_IDH_MocA-like_dom"/>
</dbReference>
<organism evidence="4 5">
    <name type="scientific">Microlunatus antarcticus</name>
    <dbReference type="NCBI Taxonomy" id="53388"/>
    <lineage>
        <taxon>Bacteria</taxon>
        <taxon>Bacillati</taxon>
        <taxon>Actinomycetota</taxon>
        <taxon>Actinomycetes</taxon>
        <taxon>Propionibacteriales</taxon>
        <taxon>Propionibacteriaceae</taxon>
        <taxon>Microlunatus</taxon>
    </lineage>
</organism>
<evidence type="ECO:0000259" key="3">
    <source>
        <dbReference type="Pfam" id="PF22725"/>
    </source>
</evidence>
<dbReference type="GO" id="GO:0000166">
    <property type="term" value="F:nucleotide binding"/>
    <property type="evidence" value="ECO:0007669"/>
    <property type="project" value="InterPro"/>
</dbReference>
<dbReference type="Pfam" id="PF01408">
    <property type="entry name" value="GFO_IDH_MocA"/>
    <property type="match status" value="1"/>
</dbReference>
<name>A0A7W5JX40_9ACTN</name>
<dbReference type="InterPro" id="IPR036291">
    <property type="entry name" value="NAD(P)-bd_dom_sf"/>
</dbReference>
<dbReference type="SUPFAM" id="SSF55347">
    <property type="entry name" value="Glyceraldehyde-3-phosphate dehydrogenase-like, C-terminal domain"/>
    <property type="match status" value="1"/>
</dbReference>
<feature type="domain" description="Gfo/Idh/MocA-like oxidoreductase N-terminal" evidence="2">
    <location>
        <begin position="2"/>
        <end position="119"/>
    </location>
</feature>
<keyword evidence="1" id="KW-0560">Oxidoreductase</keyword>
<dbReference type="RefSeq" id="WP_183339444.1">
    <property type="nucleotide sequence ID" value="NZ_JACHZG010000001.1"/>
</dbReference>
<dbReference type="Proteomes" id="UP000565572">
    <property type="component" value="Unassembled WGS sequence"/>
</dbReference>
<dbReference type="SUPFAM" id="SSF51735">
    <property type="entry name" value="NAD(P)-binding Rossmann-fold domains"/>
    <property type="match status" value="1"/>
</dbReference>
<dbReference type="GO" id="GO:0016491">
    <property type="term" value="F:oxidoreductase activity"/>
    <property type="evidence" value="ECO:0007669"/>
    <property type="project" value="UniProtKB-KW"/>
</dbReference>
<gene>
    <name evidence="4" type="ORF">FHX39_002857</name>
</gene>
<evidence type="ECO:0000313" key="5">
    <source>
        <dbReference type="Proteomes" id="UP000565572"/>
    </source>
</evidence>
<feature type="domain" description="GFO/IDH/MocA-like oxidoreductase" evidence="3">
    <location>
        <begin position="127"/>
        <end position="250"/>
    </location>
</feature>
<proteinExistence type="predicted"/>
<dbReference type="InterPro" id="IPR050463">
    <property type="entry name" value="Gfo/Idh/MocA_oxidrdct_glycsds"/>
</dbReference>
<dbReference type="InterPro" id="IPR000683">
    <property type="entry name" value="Gfo/Idh/MocA-like_OxRdtase_N"/>
</dbReference>
<protein>
    <submittedName>
        <fullName evidence="4">Putative dehydrogenase</fullName>
    </submittedName>
</protein>
<accession>A0A7W5JX40</accession>